<dbReference type="InterPro" id="IPR051533">
    <property type="entry name" value="WaaL-like"/>
</dbReference>
<feature type="transmembrane region" description="Helical" evidence="5">
    <location>
        <begin position="133"/>
        <end position="154"/>
    </location>
</feature>
<gene>
    <name evidence="7" type="ORF">CO173_00025</name>
</gene>
<evidence type="ECO:0000256" key="2">
    <source>
        <dbReference type="ARBA" id="ARBA00022692"/>
    </source>
</evidence>
<feature type="transmembrane region" description="Helical" evidence="5">
    <location>
        <begin position="209"/>
        <end position="226"/>
    </location>
</feature>
<organism evidence="7 8">
    <name type="scientific">Candidatus Uhrbacteria bacterium CG_4_9_14_3_um_filter_41_35</name>
    <dbReference type="NCBI Taxonomy" id="1975034"/>
    <lineage>
        <taxon>Bacteria</taxon>
        <taxon>Candidatus Uhriibacteriota</taxon>
    </lineage>
</organism>
<feature type="transmembrane region" description="Helical" evidence="5">
    <location>
        <begin position="174"/>
        <end position="197"/>
    </location>
</feature>
<sequence length="421" mass="46949">MISLLIIALLHLFALLTWRNFQTGVILLTGLLPTYLLRFNIGLIPVTVLEVMILIVCVIWFLKEKNKDLEWRSVLQNNWLKAIILLLISATVAVIIAPDKLGALGIWKAYFVQPILIFLLLQNTLRVKDWRNVFKALASSSLAVSTFAIGQYLFNFGIPAPWDIERRVTSIFDYPNAVGLFLAPIVGMSLVLLFNAVRASRKFEFTKDNILWLLSIILGFSTIILAKTEAALVAIPTGLILTFLFSPASQKLKLQIFSASILAVTFLSFTVPAVREKLFLQDYSGQVRLSQWQETAELLKHSPALGVGLNSYPTALQAFHDATFYEIFQYPHNIILNIWVELGLLGLVSFFWLTSLSIKSILLSTETDDVAIATIKSTAFGALAIMCVHGLVDVPFFKNDLAVMTLIFLAALSLTKPEKLS</sequence>
<feature type="transmembrane region" description="Helical" evidence="5">
    <location>
        <begin position="82"/>
        <end position="98"/>
    </location>
</feature>
<name>A0A2M7XGW3_9BACT</name>
<comment type="caution">
    <text evidence="7">The sequence shown here is derived from an EMBL/GenBank/DDBJ whole genome shotgun (WGS) entry which is preliminary data.</text>
</comment>
<proteinExistence type="predicted"/>
<feature type="transmembrane region" description="Helical" evidence="5">
    <location>
        <begin position="370"/>
        <end position="391"/>
    </location>
</feature>
<evidence type="ECO:0000313" key="8">
    <source>
        <dbReference type="Proteomes" id="UP000231263"/>
    </source>
</evidence>
<feature type="domain" description="O-antigen ligase-related" evidence="6">
    <location>
        <begin position="215"/>
        <end position="351"/>
    </location>
</feature>
<feature type="transmembrane region" description="Helical" evidence="5">
    <location>
        <begin position="334"/>
        <end position="358"/>
    </location>
</feature>
<dbReference type="AlphaFoldDB" id="A0A2M7XGW3"/>
<evidence type="ECO:0000256" key="3">
    <source>
        <dbReference type="ARBA" id="ARBA00022989"/>
    </source>
</evidence>
<dbReference type="GO" id="GO:0016020">
    <property type="term" value="C:membrane"/>
    <property type="evidence" value="ECO:0007669"/>
    <property type="project" value="UniProtKB-SubCell"/>
</dbReference>
<dbReference type="Pfam" id="PF04932">
    <property type="entry name" value="Wzy_C"/>
    <property type="match status" value="1"/>
</dbReference>
<dbReference type="EMBL" id="PFWT01000001">
    <property type="protein sequence ID" value="PJA47117.1"/>
    <property type="molecule type" value="Genomic_DNA"/>
</dbReference>
<evidence type="ECO:0000256" key="5">
    <source>
        <dbReference type="SAM" id="Phobius"/>
    </source>
</evidence>
<dbReference type="Proteomes" id="UP000231263">
    <property type="component" value="Unassembled WGS sequence"/>
</dbReference>
<feature type="transmembrane region" description="Helical" evidence="5">
    <location>
        <begin position="43"/>
        <end position="62"/>
    </location>
</feature>
<dbReference type="InterPro" id="IPR007016">
    <property type="entry name" value="O-antigen_ligase-rel_domated"/>
</dbReference>
<reference evidence="8" key="1">
    <citation type="submission" date="2017-09" db="EMBL/GenBank/DDBJ databases">
        <title>Depth-based differentiation of microbial function through sediment-hosted aquifers and enrichment of novel symbionts in the deep terrestrial subsurface.</title>
        <authorList>
            <person name="Probst A.J."/>
            <person name="Ladd B."/>
            <person name="Jarett J.K."/>
            <person name="Geller-Mcgrath D.E."/>
            <person name="Sieber C.M.K."/>
            <person name="Emerson J.B."/>
            <person name="Anantharaman K."/>
            <person name="Thomas B.C."/>
            <person name="Malmstrom R."/>
            <person name="Stieglmeier M."/>
            <person name="Klingl A."/>
            <person name="Woyke T."/>
            <person name="Ryan C.M."/>
            <person name="Banfield J.F."/>
        </authorList>
    </citation>
    <scope>NUCLEOTIDE SEQUENCE [LARGE SCALE GENOMIC DNA]</scope>
</reference>
<evidence type="ECO:0000256" key="4">
    <source>
        <dbReference type="ARBA" id="ARBA00023136"/>
    </source>
</evidence>
<evidence type="ECO:0000259" key="6">
    <source>
        <dbReference type="Pfam" id="PF04932"/>
    </source>
</evidence>
<comment type="subcellular location">
    <subcellularLocation>
        <location evidence="1">Membrane</location>
        <topology evidence="1">Multi-pass membrane protein</topology>
    </subcellularLocation>
</comment>
<feature type="transmembrane region" description="Helical" evidence="5">
    <location>
        <begin position="256"/>
        <end position="274"/>
    </location>
</feature>
<dbReference type="PANTHER" id="PTHR37422">
    <property type="entry name" value="TEICHURONIC ACID BIOSYNTHESIS PROTEIN TUAE"/>
    <property type="match status" value="1"/>
</dbReference>
<accession>A0A2M7XGW3</accession>
<keyword evidence="4 5" id="KW-0472">Membrane</keyword>
<evidence type="ECO:0000313" key="7">
    <source>
        <dbReference type="EMBL" id="PJA47117.1"/>
    </source>
</evidence>
<dbReference type="PANTHER" id="PTHR37422:SF13">
    <property type="entry name" value="LIPOPOLYSACCHARIDE BIOSYNTHESIS PROTEIN PA4999-RELATED"/>
    <property type="match status" value="1"/>
</dbReference>
<keyword evidence="3 5" id="KW-1133">Transmembrane helix</keyword>
<protein>
    <recommendedName>
        <fullName evidence="6">O-antigen ligase-related domain-containing protein</fullName>
    </recommendedName>
</protein>
<evidence type="ECO:0000256" key="1">
    <source>
        <dbReference type="ARBA" id="ARBA00004141"/>
    </source>
</evidence>
<keyword evidence="2 5" id="KW-0812">Transmembrane</keyword>
<feature type="transmembrane region" description="Helical" evidence="5">
    <location>
        <begin position="104"/>
        <end position="121"/>
    </location>
</feature>